<gene>
    <name evidence="8" type="ORF">GPA25_08215</name>
</gene>
<dbReference type="RefSeq" id="WP_169259888.1">
    <property type="nucleotide sequence ID" value="NZ_WTVQ01000010.1"/>
</dbReference>
<evidence type="ECO:0000313" key="8">
    <source>
        <dbReference type="EMBL" id="NMG74746.1"/>
    </source>
</evidence>
<keyword evidence="3" id="KW-0143">Chaperone</keyword>
<comment type="caution">
    <text evidence="8">The sequence shown here is derived from an EMBL/GenBank/DDBJ whole genome shotgun (WGS) entry which is preliminary data.</text>
</comment>
<organism evidence="8 9">
    <name type="scientific">Aromatoleum diolicum</name>
    <dbReference type="NCBI Taxonomy" id="75796"/>
    <lineage>
        <taxon>Bacteria</taxon>
        <taxon>Pseudomonadati</taxon>
        <taxon>Pseudomonadota</taxon>
        <taxon>Betaproteobacteria</taxon>
        <taxon>Rhodocyclales</taxon>
        <taxon>Rhodocyclaceae</taxon>
        <taxon>Aromatoleum</taxon>
    </lineage>
</organism>
<dbReference type="Gene3D" id="3.40.50.300">
    <property type="entry name" value="P-loop containing nucleotide triphosphate hydrolases"/>
    <property type="match status" value="1"/>
</dbReference>
<dbReference type="InterPro" id="IPR036627">
    <property type="entry name" value="CobW-likC_sf"/>
</dbReference>
<comment type="catalytic activity">
    <reaction evidence="6">
        <text>GTP + H2O = GDP + phosphate + H(+)</text>
        <dbReference type="Rhea" id="RHEA:19669"/>
        <dbReference type="ChEBI" id="CHEBI:15377"/>
        <dbReference type="ChEBI" id="CHEBI:15378"/>
        <dbReference type="ChEBI" id="CHEBI:37565"/>
        <dbReference type="ChEBI" id="CHEBI:43474"/>
        <dbReference type="ChEBI" id="CHEBI:58189"/>
    </reaction>
    <physiologicalReaction direction="left-to-right" evidence="6">
        <dbReference type="Rhea" id="RHEA:19670"/>
    </physiologicalReaction>
</comment>
<sequence length="362" mass="39373">MENASNAPIPVTVLTGFLGAGKTTLLNRILTTGHGQRIAVIENEFGPVNIDSELLVQQSAEVVEMTNGCLCCTVRGDLAKNLIDLKARREKGELVFDRIVIETTGLADPGPVIQTFFAEPELAQSYLLDAVLTVVDAVHAPRQLDEHPVLLKQIGFADRLLVSKSDGVATDALDTLVDRIARINPRAPIRHLVDGDLDIGFLFDIRGFNLNESLLADDAATPRFYPVAKGIGAAFVRKNHGDEIGSLLLEHAGDVDLDRIGAFVQQMLDRHGDDLLRYKGVLAVPEQASKLVFQGVHRIAGFDYGAEWADDDVRRSRIVLIGRRLPEAELRAGFATCLLTEHTQALTDQSGFLVALNRASAS</sequence>
<evidence type="ECO:0000256" key="6">
    <source>
        <dbReference type="ARBA" id="ARBA00049117"/>
    </source>
</evidence>
<evidence type="ECO:0000256" key="4">
    <source>
        <dbReference type="ARBA" id="ARBA00034320"/>
    </source>
</evidence>
<evidence type="ECO:0000256" key="1">
    <source>
        <dbReference type="ARBA" id="ARBA00022741"/>
    </source>
</evidence>
<evidence type="ECO:0000256" key="2">
    <source>
        <dbReference type="ARBA" id="ARBA00022801"/>
    </source>
</evidence>
<dbReference type="Pfam" id="PF02492">
    <property type="entry name" value="cobW"/>
    <property type="match status" value="1"/>
</dbReference>
<dbReference type="EMBL" id="WTVQ01000010">
    <property type="protein sequence ID" value="NMG74746.1"/>
    <property type="molecule type" value="Genomic_DNA"/>
</dbReference>
<dbReference type="Pfam" id="PF07683">
    <property type="entry name" value="CobW_C"/>
    <property type="match status" value="1"/>
</dbReference>
<accession>A0ABX1QBF5</accession>
<feature type="domain" description="CobW C-terminal" evidence="7">
    <location>
        <begin position="244"/>
        <end position="338"/>
    </location>
</feature>
<comment type="function">
    <text evidence="5">Zinc chaperone that directly transfers zinc cofactor to target proteins, thereby activating them. Zinc is transferred from the CXCC motif in the GTPase domain to the zinc binding site in target proteins in a process requiring GTP hydrolysis.</text>
</comment>
<dbReference type="CDD" id="cd03112">
    <property type="entry name" value="CobW-like"/>
    <property type="match status" value="1"/>
</dbReference>
<name>A0ABX1QBF5_9RHOO</name>
<comment type="similarity">
    <text evidence="4">Belongs to the SIMIBI class G3E GTPase family. ZNG1 subfamily.</text>
</comment>
<dbReference type="InterPro" id="IPR003495">
    <property type="entry name" value="CobW/HypB/UreG_nucleotide-bd"/>
</dbReference>
<evidence type="ECO:0000256" key="3">
    <source>
        <dbReference type="ARBA" id="ARBA00023186"/>
    </source>
</evidence>
<dbReference type="SUPFAM" id="SSF52540">
    <property type="entry name" value="P-loop containing nucleoside triphosphate hydrolases"/>
    <property type="match status" value="1"/>
</dbReference>
<reference evidence="8 9" key="1">
    <citation type="submission" date="2019-12" db="EMBL/GenBank/DDBJ databases">
        <title>Comparative genomics gives insights into the taxonomy of the Azoarcus-Aromatoleum group and reveals separate origins of nif in the plant-associated Azoarcus and non-plant-associated Aromatoleum sub-groups.</title>
        <authorList>
            <person name="Lafos M."/>
            <person name="Maluk M."/>
            <person name="Batista M."/>
            <person name="Junghare M."/>
            <person name="Carmona M."/>
            <person name="Faoro H."/>
            <person name="Cruz L.M."/>
            <person name="Battistoni F."/>
            <person name="De Souza E."/>
            <person name="Pedrosa F."/>
            <person name="Chen W.-M."/>
            <person name="Poole P.S."/>
            <person name="Dixon R.A."/>
            <person name="James E.K."/>
        </authorList>
    </citation>
    <scope>NUCLEOTIDE SEQUENCE [LARGE SCALE GENOMIC DNA]</scope>
    <source>
        <strain evidence="8 9">22Lin</strain>
    </source>
</reference>
<evidence type="ECO:0000256" key="5">
    <source>
        <dbReference type="ARBA" id="ARBA00045658"/>
    </source>
</evidence>
<dbReference type="PANTHER" id="PTHR13748">
    <property type="entry name" value="COBW-RELATED"/>
    <property type="match status" value="1"/>
</dbReference>
<dbReference type="PANTHER" id="PTHR13748:SF62">
    <property type="entry name" value="COBW DOMAIN-CONTAINING PROTEIN"/>
    <property type="match status" value="1"/>
</dbReference>
<evidence type="ECO:0000259" key="7">
    <source>
        <dbReference type="SMART" id="SM00833"/>
    </source>
</evidence>
<dbReference type="InterPro" id="IPR051316">
    <property type="entry name" value="Zinc-reg_GTPase_activator"/>
</dbReference>
<dbReference type="SUPFAM" id="SSF90002">
    <property type="entry name" value="Hypothetical protein YjiA, C-terminal domain"/>
    <property type="match status" value="1"/>
</dbReference>
<proteinExistence type="inferred from homology"/>
<dbReference type="Proteomes" id="UP000648984">
    <property type="component" value="Unassembled WGS sequence"/>
</dbReference>
<protein>
    <submittedName>
        <fullName evidence="8">GTP-binding protein</fullName>
    </submittedName>
</protein>
<evidence type="ECO:0000313" key="9">
    <source>
        <dbReference type="Proteomes" id="UP000648984"/>
    </source>
</evidence>
<keyword evidence="2" id="KW-0378">Hydrolase</keyword>
<keyword evidence="1" id="KW-0547">Nucleotide-binding</keyword>
<dbReference type="SMART" id="SM00833">
    <property type="entry name" value="CobW_C"/>
    <property type="match status" value="1"/>
</dbReference>
<dbReference type="InterPro" id="IPR027417">
    <property type="entry name" value="P-loop_NTPase"/>
</dbReference>
<dbReference type="InterPro" id="IPR011629">
    <property type="entry name" value="CobW-like_C"/>
</dbReference>
<dbReference type="Gene3D" id="3.30.1220.10">
    <property type="entry name" value="CobW-like, C-terminal domain"/>
    <property type="match status" value="1"/>
</dbReference>
<keyword evidence="9" id="KW-1185">Reference proteome</keyword>